<keyword evidence="1" id="KW-1133">Transmembrane helix</keyword>
<keyword evidence="1" id="KW-0472">Membrane</keyword>
<dbReference type="AlphaFoldDB" id="A0A2S8J2R1"/>
<protein>
    <submittedName>
        <fullName evidence="2">Uncharacterized protein</fullName>
    </submittedName>
</protein>
<feature type="transmembrane region" description="Helical" evidence="1">
    <location>
        <begin position="95"/>
        <end position="113"/>
    </location>
</feature>
<comment type="caution">
    <text evidence="2">The sequence shown here is derived from an EMBL/GenBank/DDBJ whole genome shotgun (WGS) entry which is preliminary data.</text>
</comment>
<dbReference type="Proteomes" id="UP000239290">
    <property type="component" value="Unassembled WGS sequence"/>
</dbReference>
<proteinExistence type="predicted"/>
<reference evidence="3" key="1">
    <citation type="submission" date="2018-02" db="EMBL/GenBank/DDBJ databases">
        <title>Draft genome sequencing of Rhodococcus opacus KU647198.</title>
        <authorList>
            <person name="Zheng B.-X."/>
        </authorList>
    </citation>
    <scope>NUCLEOTIDE SEQUENCE [LARGE SCALE GENOMIC DNA]</scope>
    <source>
        <strain evidence="3">04-OD7</strain>
    </source>
</reference>
<organism evidence="2 3">
    <name type="scientific">Rhodococcus opacus</name>
    <name type="common">Nocardia opaca</name>
    <dbReference type="NCBI Taxonomy" id="37919"/>
    <lineage>
        <taxon>Bacteria</taxon>
        <taxon>Bacillati</taxon>
        <taxon>Actinomycetota</taxon>
        <taxon>Actinomycetes</taxon>
        <taxon>Mycobacteriales</taxon>
        <taxon>Nocardiaceae</taxon>
        <taxon>Rhodococcus</taxon>
    </lineage>
</organism>
<gene>
    <name evidence="2" type="ORF">C5613_27090</name>
</gene>
<sequence>MEKRWSDRSAFRSAAIYAGVVIAVALAAMGLTVGWAATGRRECADDGHTLLCSGPARMVLAFVATAILLLGGLGAFVVAYRVWRRVAAGQSGRGAGWVVLVLIYLGVSARAATS</sequence>
<dbReference type="EMBL" id="PUIO01000038">
    <property type="protein sequence ID" value="PQP20842.1"/>
    <property type="molecule type" value="Genomic_DNA"/>
</dbReference>
<evidence type="ECO:0000256" key="1">
    <source>
        <dbReference type="SAM" id="Phobius"/>
    </source>
</evidence>
<feature type="transmembrane region" description="Helical" evidence="1">
    <location>
        <begin position="58"/>
        <end position="83"/>
    </location>
</feature>
<name>A0A2S8J2R1_RHOOP</name>
<evidence type="ECO:0000313" key="2">
    <source>
        <dbReference type="EMBL" id="PQP20842.1"/>
    </source>
</evidence>
<dbReference type="RefSeq" id="WP_007298566.1">
    <property type="nucleotide sequence ID" value="NZ_PUIO01000038.1"/>
</dbReference>
<keyword evidence="1" id="KW-0812">Transmembrane</keyword>
<evidence type="ECO:0000313" key="3">
    <source>
        <dbReference type="Proteomes" id="UP000239290"/>
    </source>
</evidence>
<accession>A0A2S8J2R1</accession>
<feature type="transmembrane region" description="Helical" evidence="1">
    <location>
        <begin position="14"/>
        <end position="38"/>
    </location>
</feature>